<dbReference type="AlphaFoldDB" id="A0A914XU12"/>
<feature type="compositionally biased region" description="Gly residues" evidence="1">
    <location>
        <begin position="135"/>
        <end position="144"/>
    </location>
</feature>
<protein>
    <submittedName>
        <fullName evidence="3">Uncharacterized protein</fullName>
    </submittedName>
</protein>
<sequence>MSQSNNAQMVEEKKEEEDCSQGRSQSRSQGRPQDRSENRSQSRSQGRPQGRSQGRYPFSGRYHSPSSSRDRSRSRILIQDRTIRKHLVLNHTHRYPRANFANRVPDNYFSSIANRGSNSVALPQAVRNGPASAGSGDGGSGDGGSSAQFAVHPPPHALASEASPPHAPPRAPPSEASPPHAPPSQLVPINEEGAEEDIFNPSQKHLIKRY</sequence>
<evidence type="ECO:0000313" key="2">
    <source>
        <dbReference type="Proteomes" id="UP000887577"/>
    </source>
</evidence>
<feature type="region of interest" description="Disordered" evidence="1">
    <location>
        <begin position="1"/>
        <end position="78"/>
    </location>
</feature>
<dbReference type="Proteomes" id="UP000887577">
    <property type="component" value="Unplaced"/>
</dbReference>
<evidence type="ECO:0000313" key="3">
    <source>
        <dbReference type="WBParaSite" id="PSU_v2.g10742.t1"/>
    </source>
</evidence>
<proteinExistence type="predicted"/>
<dbReference type="WBParaSite" id="PSU_v2.g10742.t1">
    <property type="protein sequence ID" value="PSU_v2.g10742.t1"/>
    <property type="gene ID" value="PSU_v2.g10742"/>
</dbReference>
<evidence type="ECO:0000256" key="1">
    <source>
        <dbReference type="SAM" id="MobiDB-lite"/>
    </source>
</evidence>
<feature type="region of interest" description="Disordered" evidence="1">
    <location>
        <begin position="125"/>
        <end position="210"/>
    </location>
</feature>
<name>A0A914XU12_9BILA</name>
<keyword evidence="2" id="KW-1185">Reference proteome</keyword>
<reference evidence="3" key="1">
    <citation type="submission" date="2022-11" db="UniProtKB">
        <authorList>
            <consortium name="WormBaseParasite"/>
        </authorList>
    </citation>
    <scope>IDENTIFICATION</scope>
</reference>
<organism evidence="2 3">
    <name type="scientific">Panagrolaimus superbus</name>
    <dbReference type="NCBI Taxonomy" id="310955"/>
    <lineage>
        <taxon>Eukaryota</taxon>
        <taxon>Metazoa</taxon>
        <taxon>Ecdysozoa</taxon>
        <taxon>Nematoda</taxon>
        <taxon>Chromadorea</taxon>
        <taxon>Rhabditida</taxon>
        <taxon>Tylenchina</taxon>
        <taxon>Panagrolaimomorpha</taxon>
        <taxon>Panagrolaimoidea</taxon>
        <taxon>Panagrolaimidae</taxon>
        <taxon>Panagrolaimus</taxon>
    </lineage>
</organism>
<accession>A0A914XU12</accession>
<feature type="compositionally biased region" description="Polar residues" evidence="1">
    <location>
        <begin position="41"/>
        <end position="52"/>
    </location>
</feature>
<feature type="compositionally biased region" description="Low complexity" evidence="1">
    <location>
        <begin position="21"/>
        <end position="31"/>
    </location>
</feature>
<feature type="compositionally biased region" description="Pro residues" evidence="1">
    <location>
        <begin position="165"/>
        <end position="182"/>
    </location>
</feature>